<keyword evidence="4" id="KW-1185">Reference proteome</keyword>
<protein>
    <submittedName>
        <fullName evidence="3">Endolysin</fullName>
    </submittedName>
</protein>
<feature type="transmembrane region" description="Helical" evidence="2">
    <location>
        <begin position="213"/>
        <end position="234"/>
    </location>
</feature>
<dbReference type="PDB" id="7Q47">
    <property type="method" value="X-ray"/>
    <property type="resolution" value="1.60 A"/>
    <property type="chains" value="A/B=2-170"/>
</dbReference>
<dbReference type="EMBL" id="JQ340774">
    <property type="protein sequence ID" value="AFB84050.1"/>
    <property type="molecule type" value="Genomic_DNA"/>
</dbReference>
<keyword evidence="5" id="KW-0002">3D-structure</keyword>
<keyword evidence="2" id="KW-1133">Transmembrane helix</keyword>
<evidence type="ECO:0000256" key="1">
    <source>
        <dbReference type="SAM" id="MobiDB-lite"/>
    </source>
</evidence>
<evidence type="ECO:0000313" key="3">
    <source>
        <dbReference type="EMBL" id="AFB84050.1"/>
    </source>
</evidence>
<dbReference type="GeneID" id="14014031"/>
<proteinExistence type="evidence at protein level"/>
<accession>H6WYJ5</accession>
<keyword evidence="2" id="KW-0472">Membrane</keyword>
<dbReference type="SMR" id="H6WYJ5"/>
<reference evidence="3 4" key="1">
    <citation type="journal article" date="2012" name="J. Virol.">
        <title>Complete Genome Sequence of the Enterobacter cancerogenus Bacteriophage Enc34.</title>
        <authorList>
            <person name="Kazaks A."/>
            <person name="Dislers A."/>
            <person name="Lipowsky G."/>
            <person name="Nikolajeva V."/>
            <person name="Tars K."/>
        </authorList>
    </citation>
    <scope>NUCLEOTIDE SEQUENCE [LARGE SCALE GENOMIC DNA]</scope>
</reference>
<feature type="region of interest" description="Disordered" evidence="1">
    <location>
        <begin position="1"/>
        <end position="22"/>
    </location>
</feature>
<dbReference type="OrthoDB" id="6756at10239"/>
<evidence type="ECO:0007829" key="5">
    <source>
        <dbReference type="PDB" id="7Q47"/>
    </source>
</evidence>
<keyword evidence="2" id="KW-0812">Transmembrane</keyword>
<dbReference type="KEGG" id="vg:14014031"/>
<evidence type="ECO:0000313" key="4">
    <source>
        <dbReference type="Proteomes" id="UP000008024"/>
    </source>
</evidence>
<name>H6WYJ5_9CAUD</name>
<reference evidence="5" key="2">
    <citation type="journal article" date="2022" name="Sci. Rep.">
        <title>Diversity of the lysozyme fold: structure of the catalytic domain from an unusual endolysin encoded by phage Enc34.</title>
        <authorList>
            <person name="Cernooka E."/>
            <person name="Rumnieks J."/>
            <person name="Zrelovs N."/>
            <person name="Tars K."/>
            <person name="Kazaks A."/>
        </authorList>
    </citation>
    <scope>X-RAY CRYSTALLOGRAPHY (1.60 ANGSTROMS) OF 2-170</scope>
</reference>
<organism evidence="3 4">
    <name type="scientific">Hafnia phage Enc34</name>
    <dbReference type="NCBI Taxonomy" id="1150990"/>
    <lineage>
        <taxon>Viruses</taxon>
        <taxon>Duplodnaviria</taxon>
        <taxon>Heunggongvirae</taxon>
        <taxon>Uroviricota</taxon>
        <taxon>Caudoviricetes</taxon>
        <taxon>Casjensviridae</taxon>
        <taxon>Enchivirus</taxon>
        <taxon>Enchivirus Enc34</taxon>
    </lineage>
</organism>
<evidence type="ECO:0000256" key="2">
    <source>
        <dbReference type="SAM" id="Phobius"/>
    </source>
</evidence>
<sequence length="242" mass="26585">MAKTSLPRGIRNNNPGNIEWGSPWQGLQARTAASDPRFCQFIDPASGIRALAVILTTYFDKRKAADGSKIDTIREVIERWAPPKKNGVVENNTTAYANQIARVLNMQPDDETLNLHDYETMRKMVEGIIRHENGSPEDYDRAPYNNINQWYSDEQIAEGLRRAGLVKPKTAVNRATVTATSVTGLGAAQLVDLVQPVKAAMDSAHGDISSGDWVRIAFGVMTIGVGLYMGWVAYQKHKAGAA</sequence>
<dbReference type="RefSeq" id="YP_007007038.1">
    <property type="nucleotide sequence ID" value="NC_019524.2"/>
</dbReference>
<dbReference type="Proteomes" id="UP000008024">
    <property type="component" value="Segment"/>
</dbReference>